<dbReference type="Pfam" id="PF00589">
    <property type="entry name" value="Phage_integrase"/>
    <property type="match status" value="1"/>
</dbReference>
<sequence length="386" mass="43043">MVGSDYLPVVPVEKFLEFLRIGRDASPHTLRSYAASLNAWWDYLEAVGLAWDEVTLPSFLPFLTVLRTGDPFGVHRLPGSGATRAGGAAESTVGLRVAAVLSFYRYHADVHGVAVAGRLYRVGGRRARSRYVGALAHLDRGSDHVSPAVRVRARDRGPAPVLTPAQAEAILDGCARFDAVSGQWSGSVRDRLLFATLSETGMRLGECLSLKHCDWHVGRGGTPFVEVVPRQDHPAGVRVKNSRFRRIHISDDLERLHSEYVWELCDADAHRAVDLENWWVFVNLRRGEWLAPLRPETVYDLVDGLKRRLGKAVPSAWTPHWWRHTHATALLLSGAHEHVVMRRMGHADVQTTLTLYGWVTEDADLKTLANWKSFTTNWRGLEGSSA</sequence>
<evidence type="ECO:0000256" key="4">
    <source>
        <dbReference type="ARBA" id="ARBA00023172"/>
    </source>
</evidence>
<dbReference type="Gene3D" id="1.10.443.10">
    <property type="entry name" value="Intergrase catalytic core"/>
    <property type="match status" value="1"/>
</dbReference>
<dbReference type="PANTHER" id="PTHR30349:SF41">
    <property type="entry name" value="INTEGRASE_RECOMBINASE PROTEIN MJ0367-RELATED"/>
    <property type="match status" value="1"/>
</dbReference>
<keyword evidence="2" id="KW-0229">DNA integration</keyword>
<dbReference type="SUPFAM" id="SSF56349">
    <property type="entry name" value="DNA breaking-rejoining enzymes"/>
    <property type="match status" value="1"/>
</dbReference>
<dbReference type="InterPro" id="IPR044068">
    <property type="entry name" value="CB"/>
</dbReference>
<feature type="domain" description="Tyr recombinase" evidence="6">
    <location>
        <begin position="157"/>
        <end position="370"/>
    </location>
</feature>
<protein>
    <submittedName>
        <fullName evidence="8">Putative transposase/integrase</fullName>
    </submittedName>
</protein>
<feature type="domain" description="Core-binding (CB)" evidence="7">
    <location>
        <begin position="6"/>
        <end position="108"/>
    </location>
</feature>
<dbReference type="GO" id="GO:0015074">
    <property type="term" value="P:DNA integration"/>
    <property type="evidence" value="ECO:0007669"/>
    <property type="project" value="UniProtKB-KW"/>
</dbReference>
<dbReference type="PANTHER" id="PTHR30349">
    <property type="entry name" value="PHAGE INTEGRASE-RELATED"/>
    <property type="match status" value="1"/>
</dbReference>
<proteinExistence type="inferred from homology"/>
<comment type="caution">
    <text evidence="8">The sequence shown here is derived from an EMBL/GenBank/DDBJ whole genome shotgun (WGS) entry which is preliminary data.</text>
</comment>
<dbReference type="GO" id="GO:0006310">
    <property type="term" value="P:DNA recombination"/>
    <property type="evidence" value="ECO:0007669"/>
    <property type="project" value="UniProtKB-KW"/>
</dbReference>
<comment type="similarity">
    <text evidence="1">Belongs to the 'phage' integrase family.</text>
</comment>
<dbReference type="Proteomes" id="UP000286931">
    <property type="component" value="Unassembled WGS sequence"/>
</dbReference>
<dbReference type="InterPro" id="IPR013762">
    <property type="entry name" value="Integrase-like_cat_sf"/>
</dbReference>
<keyword evidence="9" id="KW-1185">Reference proteome</keyword>
<keyword evidence="4" id="KW-0233">DNA recombination</keyword>
<evidence type="ECO:0000256" key="1">
    <source>
        <dbReference type="ARBA" id="ARBA00008857"/>
    </source>
</evidence>
<evidence type="ECO:0000313" key="9">
    <source>
        <dbReference type="Proteomes" id="UP000286931"/>
    </source>
</evidence>
<evidence type="ECO:0000259" key="6">
    <source>
        <dbReference type="PROSITE" id="PS51898"/>
    </source>
</evidence>
<dbReference type="InterPro" id="IPR004107">
    <property type="entry name" value="Integrase_SAM-like_N"/>
</dbReference>
<keyword evidence="3 5" id="KW-0238">DNA-binding</keyword>
<dbReference type="PROSITE" id="PS51898">
    <property type="entry name" value="TYR_RECOMBINASE"/>
    <property type="match status" value="1"/>
</dbReference>
<dbReference type="PROSITE" id="PS51900">
    <property type="entry name" value="CB"/>
    <property type="match status" value="1"/>
</dbReference>
<dbReference type="InterPro" id="IPR010998">
    <property type="entry name" value="Integrase_recombinase_N"/>
</dbReference>
<accession>A0A401YWX2</accession>
<dbReference type="InterPro" id="IPR011010">
    <property type="entry name" value="DNA_brk_join_enz"/>
</dbReference>
<dbReference type="EMBL" id="BIFH01000031">
    <property type="protein sequence ID" value="GCD99114.1"/>
    <property type="molecule type" value="Genomic_DNA"/>
</dbReference>
<dbReference type="Pfam" id="PF02899">
    <property type="entry name" value="Phage_int_SAM_1"/>
    <property type="match status" value="1"/>
</dbReference>
<dbReference type="InterPro" id="IPR002104">
    <property type="entry name" value="Integrase_catalytic"/>
</dbReference>
<dbReference type="AlphaFoldDB" id="A0A401YWX2"/>
<evidence type="ECO:0000313" key="8">
    <source>
        <dbReference type="EMBL" id="GCD99114.1"/>
    </source>
</evidence>
<dbReference type="InterPro" id="IPR050090">
    <property type="entry name" value="Tyrosine_recombinase_XerCD"/>
</dbReference>
<organism evidence="8 9">
    <name type="scientific">Embleya hyalina</name>
    <dbReference type="NCBI Taxonomy" id="516124"/>
    <lineage>
        <taxon>Bacteria</taxon>
        <taxon>Bacillati</taxon>
        <taxon>Actinomycetota</taxon>
        <taxon>Actinomycetes</taxon>
        <taxon>Kitasatosporales</taxon>
        <taxon>Streptomycetaceae</taxon>
        <taxon>Embleya</taxon>
    </lineage>
</organism>
<dbReference type="Gene3D" id="1.10.150.130">
    <property type="match status" value="1"/>
</dbReference>
<evidence type="ECO:0000256" key="3">
    <source>
        <dbReference type="ARBA" id="ARBA00023125"/>
    </source>
</evidence>
<evidence type="ECO:0000256" key="5">
    <source>
        <dbReference type="PROSITE-ProRule" id="PRU01248"/>
    </source>
</evidence>
<reference evidence="8 9" key="1">
    <citation type="submission" date="2018-12" db="EMBL/GenBank/DDBJ databases">
        <title>Draft genome sequence of Embleya hyalina NBRC 13850T.</title>
        <authorList>
            <person name="Komaki H."/>
            <person name="Hosoyama A."/>
            <person name="Kimura A."/>
            <person name="Ichikawa N."/>
            <person name="Tamura T."/>
        </authorList>
    </citation>
    <scope>NUCLEOTIDE SEQUENCE [LARGE SCALE GENOMIC DNA]</scope>
    <source>
        <strain evidence="8 9">NBRC 13850</strain>
    </source>
</reference>
<evidence type="ECO:0000259" key="7">
    <source>
        <dbReference type="PROSITE" id="PS51900"/>
    </source>
</evidence>
<name>A0A401YWX2_9ACTN</name>
<dbReference type="GO" id="GO:0003677">
    <property type="term" value="F:DNA binding"/>
    <property type="evidence" value="ECO:0007669"/>
    <property type="project" value="UniProtKB-UniRule"/>
</dbReference>
<evidence type="ECO:0000256" key="2">
    <source>
        <dbReference type="ARBA" id="ARBA00022908"/>
    </source>
</evidence>
<gene>
    <name evidence="8" type="ORF">EHYA_06826</name>
</gene>